<dbReference type="Proteomes" id="UP001331936">
    <property type="component" value="Unassembled WGS sequence"/>
</dbReference>
<name>A0ABU7JWD1_9NOCA</name>
<keyword evidence="1" id="KW-0732">Signal</keyword>
<proteinExistence type="predicted"/>
<reference evidence="2 3" key="1">
    <citation type="submission" date="2023-08" db="EMBL/GenBank/DDBJ databases">
        <authorList>
            <person name="Girao M."/>
            <person name="Carvalho M.F."/>
        </authorList>
    </citation>
    <scope>NUCLEOTIDE SEQUENCE [LARGE SCALE GENOMIC DNA]</scope>
    <source>
        <strain evidence="2 3">CC-R104</strain>
    </source>
</reference>
<dbReference type="EMBL" id="JAUZMZ010000124">
    <property type="protein sequence ID" value="MEE2034165.1"/>
    <property type="molecule type" value="Genomic_DNA"/>
</dbReference>
<dbReference type="RefSeq" id="WP_330153538.1">
    <property type="nucleotide sequence ID" value="NZ_JAUZMZ010000124.1"/>
</dbReference>
<keyword evidence="3" id="KW-1185">Reference proteome</keyword>
<feature type="chain" id="PRO_5047024073" evidence="1">
    <location>
        <begin position="28"/>
        <end position="175"/>
    </location>
</feature>
<comment type="caution">
    <text evidence="2">The sequence shown here is derived from an EMBL/GenBank/DDBJ whole genome shotgun (WGS) entry which is preliminary data.</text>
</comment>
<gene>
    <name evidence="2" type="ORF">Q8814_18950</name>
</gene>
<feature type="signal peptide" evidence="1">
    <location>
        <begin position="1"/>
        <end position="27"/>
    </location>
</feature>
<accession>A0ABU7JWD1</accession>
<evidence type="ECO:0000256" key="1">
    <source>
        <dbReference type="SAM" id="SignalP"/>
    </source>
</evidence>
<organism evidence="2 3">
    <name type="scientific">Rhodococcus chondri</name>
    <dbReference type="NCBI Taxonomy" id="3065941"/>
    <lineage>
        <taxon>Bacteria</taxon>
        <taxon>Bacillati</taxon>
        <taxon>Actinomycetota</taxon>
        <taxon>Actinomycetes</taxon>
        <taxon>Mycobacteriales</taxon>
        <taxon>Nocardiaceae</taxon>
        <taxon>Rhodococcus</taxon>
    </lineage>
</organism>
<sequence>MHPVTRRLLVIALAAGTGIGFATGVAAADDHGKTTGPVQFWAEGNSNCSVDFTIVNATNSTGYEIDFRIDNEVATGEDFGTGPTGRRAGLNSEAEAPIFPEGGYTTKRAPVTANYNVKLGTLDMLPTLPDPLADNHTVHYRMILGPEGSDRGNGDWYHTQISGCNPIVSGSAGLF</sequence>
<evidence type="ECO:0000313" key="3">
    <source>
        <dbReference type="Proteomes" id="UP001331936"/>
    </source>
</evidence>
<protein>
    <submittedName>
        <fullName evidence="2">Uncharacterized protein</fullName>
    </submittedName>
</protein>
<evidence type="ECO:0000313" key="2">
    <source>
        <dbReference type="EMBL" id="MEE2034165.1"/>
    </source>
</evidence>